<dbReference type="eggNOG" id="ENOG50309E8">
    <property type="taxonomic scope" value="Bacteria"/>
</dbReference>
<gene>
    <name evidence="1" type="ORF">BN55_03335</name>
</gene>
<evidence type="ECO:0000313" key="2">
    <source>
        <dbReference type="Proteomes" id="UP000009320"/>
    </source>
</evidence>
<dbReference type="EMBL" id="CAKE01000001">
    <property type="protein sequence ID" value="CCI80957.1"/>
    <property type="molecule type" value="Genomic_DNA"/>
</dbReference>
<sequence>MLIEIKSKKIGNSISLTLPKSLKIDVDQVFVVTKMHNGALILTPKIENPYGADKQVDMRDPEGDYFEEQSIQDWQD</sequence>
<evidence type="ECO:0000313" key="1">
    <source>
        <dbReference type="EMBL" id="CCI80957.1"/>
    </source>
</evidence>
<dbReference type="Proteomes" id="UP000009320">
    <property type="component" value="Unassembled WGS sequence"/>
</dbReference>
<dbReference type="PATRIC" id="fig|1423758.3.peg.281"/>
<dbReference type="AlphaFoldDB" id="I7L4T5"/>
<organism evidence="1 2">
    <name type="scientific">Lactobacillus hominis DSM 23910 = CRBIP 24.179</name>
    <dbReference type="NCBI Taxonomy" id="1423758"/>
    <lineage>
        <taxon>Bacteria</taxon>
        <taxon>Bacillati</taxon>
        <taxon>Bacillota</taxon>
        <taxon>Bacilli</taxon>
        <taxon>Lactobacillales</taxon>
        <taxon>Lactobacillaceae</taxon>
        <taxon>Lactobacillus</taxon>
    </lineage>
</organism>
<reference evidence="1 2" key="1">
    <citation type="submission" date="2012-06" db="EMBL/GenBank/DDBJ databases">
        <title>Draft Genome Sequence of Lactobacillus hominis Strain CRBIP 24.179T, isolated from human intestine.</title>
        <authorList>
            <person name="Cousin S."/>
            <person name="Ma L."/>
            <person name="Bizet C."/>
            <person name="Loux V."/>
            <person name="Bouchier C."/>
            <person name="Clermont D."/>
            <person name="Creno S."/>
        </authorList>
    </citation>
    <scope>NUCLEOTIDE SEQUENCE [LARGE SCALE GENOMIC DNA]</scope>
    <source>
        <strain evidence="2">CRBIP 24.179T</strain>
    </source>
</reference>
<dbReference type="OrthoDB" id="2323139at2"/>
<dbReference type="STRING" id="1423758.FC41_GL000278"/>
<protein>
    <submittedName>
        <fullName evidence="1">G5JQ72 (Toxin-antitoxin system, antitoxin component, AbrB family)</fullName>
    </submittedName>
</protein>
<dbReference type="NCBIfam" id="NF047400">
    <property type="entry name" value="MazE_PemI_antitoxin"/>
    <property type="match status" value="1"/>
</dbReference>
<accession>I7L4T5</accession>
<name>I7L4T5_9LACO</name>
<proteinExistence type="predicted"/>
<dbReference type="RefSeq" id="WP_008469535.1">
    <property type="nucleotide sequence ID" value="NZ_AYZP01000001.1"/>
</dbReference>
<dbReference type="GeneID" id="82846245"/>
<comment type="caution">
    <text evidence="1">The sequence shown here is derived from an EMBL/GenBank/DDBJ whole genome shotgun (WGS) entry which is preliminary data.</text>
</comment>
<keyword evidence="2" id="KW-1185">Reference proteome</keyword>